<evidence type="ECO:0000313" key="8">
    <source>
        <dbReference type="EMBL" id="TGG86692.1"/>
    </source>
</evidence>
<dbReference type="Pfam" id="PF00862">
    <property type="entry name" value="GT-B_Sucrose_synth"/>
    <property type="match status" value="1"/>
</dbReference>
<dbReference type="InterPro" id="IPR000368">
    <property type="entry name" value="Sucrose_synth_GT-B1"/>
</dbReference>
<name>A0A4Z0VXN5_9BACT</name>
<dbReference type="Proteomes" id="UP000297288">
    <property type="component" value="Unassembled WGS sequence"/>
</dbReference>
<evidence type="ECO:0000256" key="1">
    <source>
        <dbReference type="ARBA" id="ARBA00006530"/>
    </source>
</evidence>
<evidence type="ECO:0000256" key="5">
    <source>
        <dbReference type="ARBA" id="ARBA00047471"/>
    </source>
</evidence>
<feature type="domain" description="Sucrose synthase first GT-B" evidence="7">
    <location>
        <begin position="3"/>
        <end position="195"/>
    </location>
</feature>
<protein>
    <recommendedName>
        <fullName evidence="2">sucrose-phosphate synthase</fullName>
        <ecNumber evidence="2">2.4.1.14</ecNumber>
    </recommendedName>
</protein>
<accession>A0A4Z0VXN5</accession>
<dbReference type="Pfam" id="PF00534">
    <property type="entry name" value="Glycos_transf_1"/>
    <property type="match status" value="1"/>
</dbReference>
<evidence type="ECO:0000256" key="2">
    <source>
        <dbReference type="ARBA" id="ARBA00012536"/>
    </source>
</evidence>
<dbReference type="PANTHER" id="PTHR46039:SF5">
    <property type="entry name" value="SUCROSE-PHOSPHATE SYNTHASE 3-RELATED"/>
    <property type="match status" value="1"/>
</dbReference>
<comment type="caution">
    <text evidence="8">The sequence shown here is derived from an EMBL/GenBank/DDBJ whole genome shotgun (WGS) entry which is preliminary data.</text>
</comment>
<evidence type="ECO:0000256" key="3">
    <source>
        <dbReference type="ARBA" id="ARBA00022676"/>
    </source>
</evidence>
<keyword evidence="4 8" id="KW-0808">Transferase</keyword>
<dbReference type="EC" id="2.4.1.14" evidence="2"/>
<dbReference type="InterPro" id="IPR044161">
    <property type="entry name" value="SPS"/>
</dbReference>
<proteinExistence type="inferred from homology"/>
<dbReference type="GO" id="GO:0046524">
    <property type="term" value="F:sucrose-phosphate synthase activity"/>
    <property type="evidence" value="ECO:0007669"/>
    <property type="project" value="UniProtKB-EC"/>
</dbReference>
<dbReference type="InterPro" id="IPR001296">
    <property type="entry name" value="Glyco_trans_1"/>
</dbReference>
<sequence length="468" mass="54134">MMKVGFLNPQGNFDNEDSYLTEHPDFGGQLIYVKELAKSLSKLGVQVDIITRQIKDKEWPEFEDKLAYYEGFENVRIVRIPFGGDKFLNKENLWYHIDEFTDNIIKFYDKEGLPDYFTTHYADGGYSGYLLKMKTGIPFTFTGHSLGAQKMDKMKIDTDNFLKYDKTYHFSKRIAAERISMKYSTKIITSTDQERKEQYSHSLYSGAIDANKLDKFEIIPPGVNIDIFNDKDKIKDSTKRYIDDIVGDNTKPFIILSSRLDAKKNHIAMIKAYAGNEELQKRANLGFFLRNIKDPYNLEKIPEKEREILKPIIKIIKEKNLEDKIFFFDFRSQKELADAYRYFSGLNSVFSLTAFYEPFGLAPIEAAACGLAIVATKNGGPAEIFNEETGVLVDPENERDIAKGCLNALDNIEILKLNVKKLVYDKYTWDKTAEKYYEVLKSMKDVDKEIKEEKLDAKKVIIEYLSKK</sequence>
<dbReference type="Gene3D" id="3.40.50.2000">
    <property type="entry name" value="Glycogen Phosphorylase B"/>
    <property type="match status" value="2"/>
</dbReference>
<dbReference type="OrthoDB" id="9795068at2"/>
<keyword evidence="3" id="KW-0328">Glycosyltransferase</keyword>
<evidence type="ECO:0000313" key="9">
    <source>
        <dbReference type="Proteomes" id="UP000297288"/>
    </source>
</evidence>
<evidence type="ECO:0000259" key="7">
    <source>
        <dbReference type="Pfam" id="PF00862"/>
    </source>
</evidence>
<dbReference type="AlphaFoldDB" id="A0A4Z0VXN5"/>
<comment type="catalytic activity">
    <reaction evidence="5">
        <text>beta-D-fructose 6-phosphate + UDP-alpha-D-glucose = sucrose 6(F)-phosphate + UDP + H(+)</text>
        <dbReference type="Rhea" id="RHEA:22172"/>
        <dbReference type="ChEBI" id="CHEBI:15378"/>
        <dbReference type="ChEBI" id="CHEBI:57634"/>
        <dbReference type="ChEBI" id="CHEBI:57723"/>
        <dbReference type="ChEBI" id="CHEBI:58223"/>
        <dbReference type="ChEBI" id="CHEBI:58885"/>
        <dbReference type="EC" id="2.4.1.14"/>
    </reaction>
</comment>
<dbReference type="EMBL" id="SRME01000010">
    <property type="protein sequence ID" value="TGG86692.1"/>
    <property type="molecule type" value="Genomic_DNA"/>
</dbReference>
<dbReference type="SUPFAM" id="SSF53756">
    <property type="entry name" value="UDP-Glycosyltransferase/glycogen phosphorylase"/>
    <property type="match status" value="1"/>
</dbReference>
<organism evidence="8 9">
    <name type="scientific">Geotoga petraea</name>
    <dbReference type="NCBI Taxonomy" id="28234"/>
    <lineage>
        <taxon>Bacteria</taxon>
        <taxon>Thermotogati</taxon>
        <taxon>Thermotogota</taxon>
        <taxon>Thermotogae</taxon>
        <taxon>Petrotogales</taxon>
        <taxon>Petrotogaceae</taxon>
        <taxon>Geotoga</taxon>
    </lineage>
</organism>
<reference evidence="8 9" key="1">
    <citation type="submission" date="2019-04" db="EMBL/GenBank/DDBJ databases">
        <title>Draft genome sequence data and analysis of a Fermenting Bacterium, Geotoga petraea strain HO-Geo1, isolated from heavy-oil petroleum reservoir in Russia.</title>
        <authorList>
            <person name="Grouzdev D.S."/>
            <person name="Semenova E.M."/>
            <person name="Sokolova D.S."/>
            <person name="Tourova T.P."/>
            <person name="Poltaraus A.B."/>
            <person name="Nazina T.N."/>
        </authorList>
    </citation>
    <scope>NUCLEOTIDE SEQUENCE [LARGE SCALE GENOMIC DNA]</scope>
    <source>
        <strain evidence="8 9">HO-Geo1</strain>
    </source>
</reference>
<gene>
    <name evidence="8" type="ORF">E4650_09990</name>
</gene>
<feature type="domain" description="Glycosyl transferase family 1" evidence="6">
    <location>
        <begin position="248"/>
        <end position="411"/>
    </location>
</feature>
<comment type="similarity">
    <text evidence="1">Belongs to the glycosyltransferase 1 family.</text>
</comment>
<evidence type="ECO:0000256" key="4">
    <source>
        <dbReference type="ARBA" id="ARBA00022679"/>
    </source>
</evidence>
<evidence type="ECO:0000259" key="6">
    <source>
        <dbReference type="Pfam" id="PF00534"/>
    </source>
</evidence>
<dbReference type="PANTHER" id="PTHR46039">
    <property type="entry name" value="SUCROSE-PHOSPHATE SYNTHASE 3-RELATED"/>
    <property type="match status" value="1"/>
</dbReference>